<feature type="transmembrane region" description="Helical" evidence="1">
    <location>
        <begin position="202"/>
        <end position="223"/>
    </location>
</feature>
<gene>
    <name evidence="3" type="ORF">NDI56_08160</name>
</gene>
<feature type="transmembrane region" description="Helical" evidence="1">
    <location>
        <begin position="119"/>
        <end position="140"/>
    </location>
</feature>
<feature type="transmembrane region" description="Helical" evidence="1">
    <location>
        <begin position="243"/>
        <end position="265"/>
    </location>
</feature>
<evidence type="ECO:0000259" key="2">
    <source>
        <dbReference type="Pfam" id="PF25231"/>
    </source>
</evidence>
<accession>A0ABU2FAQ6</accession>
<dbReference type="RefSeq" id="WP_310918972.1">
    <property type="nucleotide sequence ID" value="NZ_JAMQON010000002.1"/>
</dbReference>
<organism evidence="3 4">
    <name type="scientific">Haloarcula saliterrae</name>
    <dbReference type="NCBI Taxonomy" id="2950534"/>
    <lineage>
        <taxon>Archaea</taxon>
        <taxon>Methanobacteriati</taxon>
        <taxon>Methanobacteriota</taxon>
        <taxon>Stenosarchaea group</taxon>
        <taxon>Halobacteria</taxon>
        <taxon>Halobacteriales</taxon>
        <taxon>Haloarculaceae</taxon>
        <taxon>Haloarcula</taxon>
    </lineage>
</organism>
<keyword evidence="1" id="KW-1133">Transmembrane helix</keyword>
<feature type="transmembrane region" description="Helical" evidence="1">
    <location>
        <begin position="73"/>
        <end position="98"/>
    </location>
</feature>
<dbReference type="InterPro" id="IPR057169">
    <property type="entry name" value="DUF7847"/>
</dbReference>
<sequence>MSLDVGTALRSGIDDLTSETGVLVGAVFLLYNLGAVVVNESLTAELFALLYERGVYTEAERAAIESVSGGTPFALGVGLSLTVALVVVVTLLGELVRYWAIRLFAGPDETATASFGDRAVMAVLLGGGVAVTVLVFQSVLPIAGQLGGVATTLVGSIAGPVVGLVLLTVFVYLRQEIALNDGGYGETLRNSFARFMDDPASIIVLLLVLGLFGLVGSLPGFVTGLVGGSSAVGGLPLSVVSRLLSAVLGTVFQTLGIAVVTDAYLQVRTSARESAA</sequence>
<keyword evidence="1" id="KW-0472">Membrane</keyword>
<name>A0ABU2FAQ6_9EURY</name>
<keyword evidence="4" id="KW-1185">Reference proteome</keyword>
<feature type="transmembrane region" description="Helical" evidence="1">
    <location>
        <begin position="20"/>
        <end position="38"/>
    </location>
</feature>
<feature type="transmembrane region" description="Helical" evidence="1">
    <location>
        <begin position="146"/>
        <end position="173"/>
    </location>
</feature>
<evidence type="ECO:0000313" key="4">
    <source>
        <dbReference type="Proteomes" id="UP001259659"/>
    </source>
</evidence>
<dbReference type="EMBL" id="JAMQON010000002">
    <property type="protein sequence ID" value="MDS0259362.1"/>
    <property type="molecule type" value="Genomic_DNA"/>
</dbReference>
<feature type="domain" description="DUF7847" evidence="2">
    <location>
        <begin position="3"/>
        <end position="266"/>
    </location>
</feature>
<keyword evidence="1" id="KW-0812">Transmembrane</keyword>
<proteinExistence type="predicted"/>
<dbReference type="Proteomes" id="UP001259659">
    <property type="component" value="Unassembled WGS sequence"/>
</dbReference>
<evidence type="ECO:0000256" key="1">
    <source>
        <dbReference type="SAM" id="Phobius"/>
    </source>
</evidence>
<comment type="caution">
    <text evidence="3">The sequence shown here is derived from an EMBL/GenBank/DDBJ whole genome shotgun (WGS) entry which is preliminary data.</text>
</comment>
<evidence type="ECO:0000313" key="3">
    <source>
        <dbReference type="EMBL" id="MDS0259362.1"/>
    </source>
</evidence>
<protein>
    <recommendedName>
        <fullName evidence="2">DUF7847 domain-containing protein</fullName>
    </recommendedName>
</protein>
<dbReference type="Pfam" id="PF25231">
    <property type="entry name" value="DUF7847"/>
    <property type="match status" value="1"/>
</dbReference>
<reference evidence="3 4" key="1">
    <citation type="submission" date="2022-06" db="EMBL/GenBank/DDBJ databases">
        <title>Haloarcula sp. a new haloarchaeum isolate from saline soil.</title>
        <authorList>
            <person name="Strakova D."/>
            <person name="Galisteo C."/>
            <person name="Sanchez-Porro C."/>
            <person name="Ventosa A."/>
        </authorList>
    </citation>
    <scope>NUCLEOTIDE SEQUENCE [LARGE SCALE GENOMIC DNA]</scope>
    <source>
        <strain evidence="3 4">S1CR25-12</strain>
    </source>
</reference>